<evidence type="ECO:0000256" key="2">
    <source>
        <dbReference type="SAM" id="MobiDB-lite"/>
    </source>
</evidence>
<feature type="region of interest" description="Disordered" evidence="2">
    <location>
        <begin position="127"/>
        <end position="159"/>
    </location>
</feature>
<dbReference type="EMBL" id="FNEV01000020">
    <property type="protein sequence ID" value="SDJ82228.1"/>
    <property type="molecule type" value="Genomic_DNA"/>
</dbReference>
<keyword evidence="5" id="KW-1185">Reference proteome</keyword>
<organism evidence="4 5">
    <name type="scientific">Salimicrobium halophilum</name>
    <dbReference type="NCBI Taxonomy" id="86666"/>
    <lineage>
        <taxon>Bacteria</taxon>
        <taxon>Bacillati</taxon>
        <taxon>Bacillota</taxon>
        <taxon>Bacilli</taxon>
        <taxon>Bacillales</taxon>
        <taxon>Bacillaceae</taxon>
        <taxon>Salimicrobium</taxon>
    </lineage>
</organism>
<dbReference type="SUPFAM" id="SSF48295">
    <property type="entry name" value="TrpR-like"/>
    <property type="match status" value="1"/>
</dbReference>
<dbReference type="STRING" id="86666.SAMN04490247_3335"/>
<feature type="domain" description="Insertion element IS150 protein InsJ-like helix-turn-helix" evidence="3">
    <location>
        <begin position="25"/>
        <end position="76"/>
    </location>
</feature>
<evidence type="ECO:0000256" key="1">
    <source>
        <dbReference type="ARBA" id="ARBA00038232"/>
    </source>
</evidence>
<feature type="compositionally biased region" description="Basic and acidic residues" evidence="2">
    <location>
        <begin position="145"/>
        <end position="159"/>
    </location>
</feature>
<dbReference type="InterPro" id="IPR010921">
    <property type="entry name" value="Trp_repressor/repl_initiator"/>
</dbReference>
<dbReference type="InterPro" id="IPR052057">
    <property type="entry name" value="IS150/IS1296_orfA-like"/>
</dbReference>
<proteinExistence type="inferred from homology"/>
<dbReference type="GO" id="GO:0043565">
    <property type="term" value="F:sequence-specific DNA binding"/>
    <property type="evidence" value="ECO:0007669"/>
    <property type="project" value="InterPro"/>
</dbReference>
<dbReference type="InterPro" id="IPR055247">
    <property type="entry name" value="InsJ-like_HTH"/>
</dbReference>
<gene>
    <name evidence="4" type="ORF">SAMN04490247_3335</name>
</gene>
<dbReference type="SUPFAM" id="SSF46689">
    <property type="entry name" value="Homeodomain-like"/>
    <property type="match status" value="1"/>
</dbReference>
<reference evidence="5" key="1">
    <citation type="submission" date="2016-10" db="EMBL/GenBank/DDBJ databases">
        <authorList>
            <person name="Varghese N."/>
            <person name="Submissions S."/>
        </authorList>
    </citation>
    <scope>NUCLEOTIDE SEQUENCE [LARGE SCALE GENOMIC DNA]</scope>
    <source>
        <strain evidence="5">DSM 4771</strain>
    </source>
</reference>
<dbReference type="InterPro" id="IPR036388">
    <property type="entry name" value="WH-like_DNA-bd_sf"/>
</dbReference>
<evidence type="ECO:0000259" key="3">
    <source>
        <dbReference type="Pfam" id="PF13518"/>
    </source>
</evidence>
<evidence type="ECO:0000313" key="4">
    <source>
        <dbReference type="EMBL" id="SDJ82228.1"/>
    </source>
</evidence>
<protein>
    <submittedName>
        <fullName evidence="4">Transposase</fullName>
    </submittedName>
</protein>
<dbReference type="PANTHER" id="PTHR33795">
    <property type="entry name" value="INSERTION ELEMENT IS150 PROTEIN INSJ"/>
    <property type="match status" value="1"/>
</dbReference>
<evidence type="ECO:0000313" key="5">
    <source>
        <dbReference type="Proteomes" id="UP000199225"/>
    </source>
</evidence>
<dbReference type="PANTHER" id="PTHR33795:SF1">
    <property type="entry name" value="INSERTION ELEMENT IS150 PROTEIN INSJ"/>
    <property type="match status" value="1"/>
</dbReference>
<sequence length="202" mass="23671">YCTPEVRVKNLISGVFFMSKYSEEFKLKVVREYLQGPLGYILLAERYSIPSETPIKNWVRAYKAFGEEGLKKRHSRQVYSVQFKLDVLNFKKQTGASHQETAIAFRLNNPSLVAKWSNTFQKEGIKGLQEKAKGRPSMSKNPKSSKTEKPLTREEQLERENELLRLENSYLKKLKAFQENPNAYLEKHKQRWYSNSKKKDSK</sequence>
<dbReference type="AlphaFoldDB" id="A0A1G8WV42"/>
<dbReference type="Gene3D" id="1.10.10.10">
    <property type="entry name" value="Winged helix-like DNA-binding domain superfamily/Winged helix DNA-binding domain"/>
    <property type="match status" value="1"/>
</dbReference>
<dbReference type="Pfam" id="PF13518">
    <property type="entry name" value="HTH_28"/>
    <property type="match status" value="1"/>
</dbReference>
<accession>A0A1G8WV42</accession>
<dbReference type="RefSeq" id="WP_245688185.1">
    <property type="nucleotide sequence ID" value="NZ_FNEV01000020.1"/>
</dbReference>
<dbReference type="InterPro" id="IPR009057">
    <property type="entry name" value="Homeodomain-like_sf"/>
</dbReference>
<dbReference type="Proteomes" id="UP000199225">
    <property type="component" value="Unassembled WGS sequence"/>
</dbReference>
<name>A0A1G8WV42_9BACI</name>
<comment type="similarity">
    <text evidence="1">Belongs to the IS150/IS1296 orfA family.</text>
</comment>
<feature type="non-terminal residue" evidence="4">
    <location>
        <position position="1"/>
    </location>
</feature>